<dbReference type="SUPFAM" id="SSF54975">
    <property type="entry name" value="Acylphosphatase/BLUF domain-like"/>
    <property type="match status" value="1"/>
</dbReference>
<keyword evidence="9" id="KW-1185">Reference proteome</keyword>
<dbReference type="InterPro" id="IPR036046">
    <property type="entry name" value="Acylphosphatase-like_dom_sf"/>
</dbReference>
<dbReference type="InterPro" id="IPR017968">
    <property type="entry name" value="Acylphosphatase_CS"/>
</dbReference>
<dbReference type="EMBL" id="JAACXV010014571">
    <property type="protein sequence ID" value="KAF7266055.1"/>
    <property type="molecule type" value="Genomic_DNA"/>
</dbReference>
<dbReference type="PRINTS" id="PR00112">
    <property type="entry name" value="ACYLPHPHTASE"/>
</dbReference>
<keyword evidence="3 5" id="KW-0378">Hydrolase</keyword>
<organism evidence="8 9">
    <name type="scientific">Rhynchophorus ferrugineus</name>
    <name type="common">Red palm weevil</name>
    <name type="synonym">Curculio ferrugineus</name>
    <dbReference type="NCBI Taxonomy" id="354439"/>
    <lineage>
        <taxon>Eukaryota</taxon>
        <taxon>Metazoa</taxon>
        <taxon>Ecdysozoa</taxon>
        <taxon>Arthropoda</taxon>
        <taxon>Hexapoda</taxon>
        <taxon>Insecta</taxon>
        <taxon>Pterygota</taxon>
        <taxon>Neoptera</taxon>
        <taxon>Endopterygota</taxon>
        <taxon>Coleoptera</taxon>
        <taxon>Polyphaga</taxon>
        <taxon>Cucujiformia</taxon>
        <taxon>Curculionidae</taxon>
        <taxon>Dryophthorinae</taxon>
        <taxon>Rhynchophorus</taxon>
    </lineage>
</organism>
<evidence type="ECO:0000256" key="3">
    <source>
        <dbReference type="ARBA" id="ARBA00022801"/>
    </source>
</evidence>
<evidence type="ECO:0000259" key="7">
    <source>
        <dbReference type="PROSITE" id="PS51160"/>
    </source>
</evidence>
<dbReference type="Gene3D" id="3.30.70.100">
    <property type="match status" value="1"/>
</dbReference>
<comment type="caution">
    <text evidence="8">The sequence shown here is derived from an EMBL/GenBank/DDBJ whole genome shotgun (WGS) entry which is preliminary data.</text>
</comment>
<feature type="active site" evidence="5">
    <location>
        <position position="32"/>
    </location>
</feature>
<dbReference type="Pfam" id="PF00708">
    <property type="entry name" value="Acylphosphatase"/>
    <property type="match status" value="1"/>
</dbReference>
<evidence type="ECO:0000256" key="1">
    <source>
        <dbReference type="ARBA" id="ARBA00005614"/>
    </source>
</evidence>
<name>A0A834M426_RHYFE</name>
<dbReference type="InterPro" id="IPR020456">
    <property type="entry name" value="Acylphosphatase"/>
</dbReference>
<feature type="active site" evidence="5">
    <location>
        <position position="50"/>
    </location>
</feature>
<comment type="catalytic activity">
    <reaction evidence="4 5">
        <text>an acyl phosphate + H2O = a carboxylate + phosphate + H(+)</text>
        <dbReference type="Rhea" id="RHEA:14965"/>
        <dbReference type="ChEBI" id="CHEBI:15377"/>
        <dbReference type="ChEBI" id="CHEBI:15378"/>
        <dbReference type="ChEBI" id="CHEBI:29067"/>
        <dbReference type="ChEBI" id="CHEBI:43474"/>
        <dbReference type="ChEBI" id="CHEBI:59918"/>
        <dbReference type="EC" id="3.6.1.7"/>
    </reaction>
</comment>
<dbReference type="InterPro" id="IPR001792">
    <property type="entry name" value="Acylphosphatase-like_dom"/>
</dbReference>
<accession>A0A834M426</accession>
<dbReference type="PANTHER" id="PTHR10029:SF3">
    <property type="entry name" value="ACYLPHOSPHATASE-RELATED"/>
    <property type="match status" value="1"/>
</dbReference>
<dbReference type="GO" id="GO:0003998">
    <property type="term" value="F:acylphosphatase activity"/>
    <property type="evidence" value="ECO:0007669"/>
    <property type="project" value="UniProtKB-EC"/>
</dbReference>
<dbReference type="PROSITE" id="PS51160">
    <property type="entry name" value="ACYLPHOSPHATASE_3"/>
    <property type="match status" value="1"/>
</dbReference>
<dbReference type="PANTHER" id="PTHR10029">
    <property type="entry name" value="ACYLPHOSPHATASE"/>
    <property type="match status" value="1"/>
</dbReference>
<dbReference type="EC" id="3.6.1.7" evidence="2 5"/>
<dbReference type="Proteomes" id="UP000625711">
    <property type="component" value="Unassembled WGS sequence"/>
</dbReference>
<evidence type="ECO:0000256" key="4">
    <source>
        <dbReference type="ARBA" id="ARBA00047645"/>
    </source>
</evidence>
<comment type="similarity">
    <text evidence="1 6">Belongs to the acylphosphatase family.</text>
</comment>
<proteinExistence type="inferred from homology"/>
<dbReference type="AlphaFoldDB" id="A0A834M426"/>
<evidence type="ECO:0000256" key="5">
    <source>
        <dbReference type="PROSITE-ProRule" id="PRU00520"/>
    </source>
</evidence>
<feature type="domain" description="Acylphosphatase-like" evidence="7">
    <location>
        <begin position="17"/>
        <end position="107"/>
    </location>
</feature>
<evidence type="ECO:0000313" key="8">
    <source>
        <dbReference type="EMBL" id="KAF7266055.1"/>
    </source>
</evidence>
<reference evidence="8" key="1">
    <citation type="submission" date="2020-08" db="EMBL/GenBank/DDBJ databases">
        <title>Genome sequencing and assembly of the red palm weevil Rhynchophorus ferrugineus.</title>
        <authorList>
            <person name="Dias G.B."/>
            <person name="Bergman C.M."/>
            <person name="Manee M."/>
        </authorList>
    </citation>
    <scope>NUCLEOTIDE SEQUENCE</scope>
    <source>
        <strain evidence="8">AA-2017</strain>
        <tissue evidence="8">Whole larva</tissue>
    </source>
</reference>
<protein>
    <recommendedName>
        <fullName evidence="2 5">acylphosphatase</fullName>
        <ecNumber evidence="2 5">3.6.1.7</ecNumber>
    </recommendedName>
</protein>
<evidence type="ECO:0000313" key="9">
    <source>
        <dbReference type="Proteomes" id="UP000625711"/>
    </source>
</evidence>
<dbReference type="OrthoDB" id="7961613at2759"/>
<dbReference type="FunFam" id="3.30.70.100:FF:000011">
    <property type="entry name" value="Acylphosphatase"/>
    <property type="match status" value="1"/>
</dbReference>
<dbReference type="PROSITE" id="PS00150">
    <property type="entry name" value="ACYLPHOSPHATASE_1"/>
    <property type="match status" value="1"/>
</dbReference>
<evidence type="ECO:0000256" key="6">
    <source>
        <dbReference type="RuleBase" id="RU004168"/>
    </source>
</evidence>
<gene>
    <name evidence="8" type="ORF">GWI33_020574</name>
</gene>
<evidence type="ECO:0000256" key="2">
    <source>
        <dbReference type="ARBA" id="ARBA00012150"/>
    </source>
</evidence>
<sequence length="107" mass="12385">MYLRFLYIKAMGDRLVSVDFEVFGRVQGVFFRKYTQQEATKLGLRGWCMNTEKDTVKGVMEGPTVQVSQMKNWLKKVGSPSSRIENAVFGNEHDISSYTFDKFSIKR</sequence>